<dbReference type="Gramene" id="OMERI12G04260.1">
    <property type="protein sequence ID" value="OMERI12G04260.1"/>
    <property type="gene ID" value="OMERI12G04260"/>
</dbReference>
<keyword evidence="3" id="KW-1185">Reference proteome</keyword>
<dbReference type="AlphaFoldDB" id="A0A0E0FAL1"/>
<dbReference type="EnsemblPlants" id="OMERI12G04260.1">
    <property type="protein sequence ID" value="OMERI12G04260.1"/>
    <property type="gene ID" value="OMERI12G04260"/>
</dbReference>
<reference evidence="2" key="2">
    <citation type="submission" date="2018-05" db="EMBL/GenBank/DDBJ databases">
        <title>OmerRS3 (Oryza meridionalis Reference Sequence Version 3).</title>
        <authorList>
            <person name="Zhang J."/>
            <person name="Kudrna D."/>
            <person name="Lee S."/>
            <person name="Talag J."/>
            <person name="Welchert J."/>
            <person name="Wing R.A."/>
        </authorList>
    </citation>
    <scope>NUCLEOTIDE SEQUENCE [LARGE SCALE GENOMIC DNA]</scope>
    <source>
        <strain evidence="2">cv. OR44</strain>
    </source>
</reference>
<sequence>MVVGSGQCWRSEGRRTTQDIPTKGCRLRREIVAWRATVEGYESFGGELHRVEREEVGWPRSSARSSKAGPEEAWGELLGDGVDDDEERCGGVEEAANGAGGAACCVIVLLQLDQRLPTVATSIGVGLAVNATQEWLADGGADNAADDRALRHLWRVRQTWWRSS</sequence>
<name>A0A0E0FAL1_9ORYZ</name>
<protein>
    <submittedName>
        <fullName evidence="2">Uncharacterized protein</fullName>
    </submittedName>
</protein>
<evidence type="ECO:0000256" key="1">
    <source>
        <dbReference type="SAM" id="MobiDB-lite"/>
    </source>
</evidence>
<dbReference type="HOGENOM" id="CLU_1621626_0_0_1"/>
<dbReference type="Proteomes" id="UP000008021">
    <property type="component" value="Chromosome 12"/>
</dbReference>
<evidence type="ECO:0000313" key="2">
    <source>
        <dbReference type="EnsemblPlants" id="OMERI12G04260.1"/>
    </source>
</evidence>
<reference evidence="2" key="1">
    <citation type="submission" date="2015-04" db="UniProtKB">
        <authorList>
            <consortium name="EnsemblPlants"/>
        </authorList>
    </citation>
    <scope>IDENTIFICATION</scope>
</reference>
<feature type="region of interest" description="Disordered" evidence="1">
    <location>
        <begin position="59"/>
        <end position="88"/>
    </location>
</feature>
<proteinExistence type="predicted"/>
<accession>A0A0E0FAL1</accession>
<evidence type="ECO:0000313" key="3">
    <source>
        <dbReference type="Proteomes" id="UP000008021"/>
    </source>
</evidence>
<organism evidence="2">
    <name type="scientific">Oryza meridionalis</name>
    <dbReference type="NCBI Taxonomy" id="40149"/>
    <lineage>
        <taxon>Eukaryota</taxon>
        <taxon>Viridiplantae</taxon>
        <taxon>Streptophyta</taxon>
        <taxon>Embryophyta</taxon>
        <taxon>Tracheophyta</taxon>
        <taxon>Spermatophyta</taxon>
        <taxon>Magnoliopsida</taxon>
        <taxon>Liliopsida</taxon>
        <taxon>Poales</taxon>
        <taxon>Poaceae</taxon>
        <taxon>BOP clade</taxon>
        <taxon>Oryzoideae</taxon>
        <taxon>Oryzeae</taxon>
        <taxon>Oryzinae</taxon>
        <taxon>Oryza</taxon>
    </lineage>
</organism>